<reference evidence="2" key="1">
    <citation type="submission" date="2019-05" db="EMBL/GenBank/DDBJ databases">
        <title>Complete genome sequencing of Dialister sp. strain 5BBH33.</title>
        <authorList>
            <person name="Sakamoto M."/>
            <person name="Murakami T."/>
            <person name="Mori H."/>
        </authorList>
    </citation>
    <scope>NUCLEOTIDE SEQUENCE [LARGE SCALE GENOMIC DNA]</scope>
    <source>
        <strain evidence="2">5BBH33</strain>
    </source>
</reference>
<dbReference type="AlphaFoldDB" id="A0A8D5A5N2"/>
<dbReference type="GeneID" id="92716105"/>
<name>A0A8D5A5N2_9FIRM</name>
<keyword evidence="2" id="KW-1185">Reference proteome</keyword>
<sequence length="71" mass="8120">MNIEREESQIKVQDAAEREKNISNARLAAIALMYIYGHGSEMLGGRTLKPTKSRRTNLANLMEVLSWQEEK</sequence>
<dbReference type="RefSeq" id="WP_143332467.1">
    <property type="nucleotide sequence ID" value="NZ_AP019697.1"/>
</dbReference>
<proteinExistence type="predicted"/>
<evidence type="ECO:0000313" key="1">
    <source>
        <dbReference type="EMBL" id="BBK24956.1"/>
    </source>
</evidence>
<evidence type="ECO:0000313" key="2">
    <source>
        <dbReference type="Proteomes" id="UP000320585"/>
    </source>
</evidence>
<dbReference type="EMBL" id="AP019697">
    <property type="protein sequence ID" value="BBK24956.1"/>
    <property type="molecule type" value="Genomic_DNA"/>
</dbReference>
<accession>A0A8D5A5N2</accession>
<organism evidence="1 2">
    <name type="scientific">Dialister hominis</name>
    <dbReference type="NCBI Taxonomy" id="2582419"/>
    <lineage>
        <taxon>Bacteria</taxon>
        <taxon>Bacillati</taxon>
        <taxon>Bacillota</taxon>
        <taxon>Negativicutes</taxon>
        <taxon>Veillonellales</taxon>
        <taxon>Veillonellaceae</taxon>
        <taxon>Dialister</taxon>
    </lineage>
</organism>
<dbReference type="Proteomes" id="UP000320585">
    <property type="component" value="Chromosome"/>
</dbReference>
<protein>
    <submittedName>
        <fullName evidence="1">Uncharacterized protein</fullName>
    </submittedName>
</protein>
<dbReference type="KEGG" id="dho:Dia5BBH33_08910"/>
<gene>
    <name evidence="1" type="ORF">Dia5BBH33_08910</name>
</gene>